<dbReference type="CDD" id="cd07186">
    <property type="entry name" value="CofD_like"/>
    <property type="match status" value="1"/>
</dbReference>
<dbReference type="STRING" id="2177.BHR79_05100"/>
<dbReference type="AlphaFoldDB" id="A0A1L3Q238"/>
<dbReference type="Gene3D" id="1.10.8.240">
    <property type="entry name" value="CofD-like domain"/>
    <property type="match status" value="1"/>
</dbReference>
<comment type="subunit">
    <text evidence="3">Homodimer.</text>
</comment>
<dbReference type="GO" id="GO:0052645">
    <property type="term" value="P:F420-0 metabolic process"/>
    <property type="evidence" value="ECO:0007669"/>
    <property type="project" value="UniProtKB-UniRule"/>
</dbReference>
<evidence type="ECO:0000256" key="2">
    <source>
        <dbReference type="ARBA" id="ARBA00022842"/>
    </source>
</evidence>
<evidence type="ECO:0000256" key="3">
    <source>
        <dbReference type="HAMAP-Rule" id="MF_01257"/>
    </source>
</evidence>
<dbReference type="SUPFAM" id="SSF142338">
    <property type="entry name" value="CofD-like"/>
    <property type="match status" value="1"/>
</dbReference>
<evidence type="ECO:0000313" key="4">
    <source>
        <dbReference type="EMBL" id="APH38927.1"/>
    </source>
</evidence>
<dbReference type="RefSeq" id="WP_072561366.1">
    <property type="nucleotide sequence ID" value="NZ_CP017921.1"/>
</dbReference>
<comment type="similarity">
    <text evidence="3">Belongs to the CofD family.</text>
</comment>
<organism evidence="4 7">
    <name type="scientific">Methanohalophilus halophilus</name>
    <dbReference type="NCBI Taxonomy" id="2177"/>
    <lineage>
        <taxon>Archaea</taxon>
        <taxon>Methanobacteriati</taxon>
        <taxon>Methanobacteriota</taxon>
        <taxon>Stenosarchaea group</taxon>
        <taxon>Methanomicrobia</taxon>
        <taxon>Methanosarcinales</taxon>
        <taxon>Methanosarcinaceae</taxon>
        <taxon>Methanohalophilus</taxon>
    </lineage>
</organism>
<dbReference type="KEGG" id="mhaz:BHR79_05100"/>
<keyword evidence="7" id="KW-1185">Reference proteome</keyword>
<dbReference type="InterPro" id="IPR038136">
    <property type="entry name" value="CofD-like_dom_sf"/>
</dbReference>
<comment type="cofactor">
    <cofactor evidence="3">
        <name>Mg(2+)</name>
        <dbReference type="ChEBI" id="CHEBI:18420"/>
    </cofactor>
</comment>
<proteinExistence type="inferred from homology"/>
<reference evidence="6 8" key="2">
    <citation type="submission" date="2016-10" db="EMBL/GenBank/DDBJ databases">
        <authorList>
            <person name="de Groot N.N."/>
        </authorList>
    </citation>
    <scope>NUCLEOTIDE SEQUENCE [LARGE SCALE GENOMIC DNA]</scope>
    <source>
        <strain evidence="6 8">Z-7982</strain>
    </source>
</reference>
<dbReference type="InterPro" id="IPR010115">
    <property type="entry name" value="FbiA/CofD"/>
</dbReference>
<dbReference type="PANTHER" id="PTHR43007">
    <property type="entry name" value="2-PHOSPHO-L-LACTATE TRANSFERASE"/>
    <property type="match status" value="1"/>
</dbReference>
<evidence type="ECO:0000256" key="1">
    <source>
        <dbReference type="ARBA" id="ARBA00022679"/>
    </source>
</evidence>
<keyword evidence="1 3" id="KW-0808">Transferase</keyword>
<dbReference type="Proteomes" id="UP000198669">
    <property type="component" value="Unassembled WGS sequence"/>
</dbReference>
<evidence type="ECO:0000313" key="6">
    <source>
        <dbReference type="EMBL" id="SDW66400.1"/>
    </source>
</evidence>
<keyword evidence="2 3" id="KW-0460">Magnesium</keyword>
<comment type="function">
    <text evidence="3">Catalyzes the transfer of the 2-phospholactate moiety from (2S)-lactyl-2-diphospho-5'-guanosine to 7,8-didemethyl-8-hydroxy-5-deazariboflavin (FO) with the formation of oxidized coenzyme F420-0 and GMP.</text>
</comment>
<reference evidence="5 9" key="3">
    <citation type="submission" date="2018-10" db="EMBL/GenBank/DDBJ databases">
        <title>Cultivation of a novel Methanohalophilus strain from Kebrit Deep of the Red Sea and a genomic comparison of members of the genus Methanohalophilus.</title>
        <authorList>
            <person name="Guan Y."/>
            <person name="Ngugi D.K."/>
            <person name="Stingl U."/>
        </authorList>
    </citation>
    <scope>NUCLEOTIDE SEQUENCE [LARGE SCALE GENOMIC DNA]</scope>
    <source>
        <strain evidence="5 9">DSM 3094</strain>
    </source>
</reference>
<dbReference type="Gene3D" id="3.40.50.10680">
    <property type="entry name" value="CofD-like domains"/>
    <property type="match status" value="1"/>
</dbReference>
<sequence>MIIFSGGTGTPKFLDGLMRTMDEGEITVVVNTAEDLWVSGNLVTPDIDTVLYLFAGMIDRDKWWGIAGDTFSTFNAMKDCGYGEKMMLGDRDRATHIMRSDMIRNGATLSEAIVNLCSSFGIRANILPMSDDPVSTMIRTPLGWMHYQDFWIKHQGKPDVLEVKMVGIDEASISPAVMEKLREETDILIGPSNPITSIGPIISLAGMPEILKSKNVVAISPIIGNEPVSGPAGKLMNAFGYGISSNEVVRCYHDFLDVFVTDIRDQQVCNSFKSMDCSIVTTDTMMSSVDVSIQLASYVRKLFETLE</sequence>
<dbReference type="UniPathway" id="UPA00071"/>
<dbReference type="PANTHER" id="PTHR43007:SF1">
    <property type="entry name" value="2-PHOSPHO-L-LACTATE TRANSFERASE"/>
    <property type="match status" value="1"/>
</dbReference>
<evidence type="ECO:0000313" key="7">
    <source>
        <dbReference type="Proteomes" id="UP000186879"/>
    </source>
</evidence>
<dbReference type="EC" id="2.7.8.28" evidence="3"/>
<dbReference type="Pfam" id="PF01933">
    <property type="entry name" value="CofD"/>
    <property type="match status" value="1"/>
</dbReference>
<gene>
    <name evidence="3" type="primary">cofD</name>
    <name evidence="4" type="ORF">BHR79_05100</name>
    <name evidence="5" type="ORF">EFE40_09625</name>
    <name evidence="6" type="ORF">SAMN04515625_1352</name>
</gene>
<protein>
    <recommendedName>
        <fullName evidence="3">2-phospho-L-lactate transferase</fullName>
        <ecNumber evidence="3">2.7.8.28</ecNumber>
    </recommendedName>
    <alternativeName>
        <fullName evidence="3">EPPG:FO PEP transferase</fullName>
    </alternativeName>
</protein>
<feature type="binding site" evidence="3">
    <location>
        <position position="48"/>
    </location>
    <ligand>
        <name>7,8-didemethyl-8-hydroxy-5-deazariboflavin</name>
        <dbReference type="ChEBI" id="CHEBI:59904"/>
    </ligand>
</feature>
<evidence type="ECO:0000313" key="9">
    <source>
        <dbReference type="Proteomes" id="UP000267921"/>
    </source>
</evidence>
<dbReference type="EMBL" id="FNMU01000004">
    <property type="protein sequence ID" value="SDW66400.1"/>
    <property type="molecule type" value="Genomic_DNA"/>
</dbReference>
<reference evidence="4 7" key="1">
    <citation type="submission" date="2016-10" db="EMBL/GenBank/DDBJ databases">
        <title>Methanohalophilus halophilus.</title>
        <authorList>
            <person name="L'haridon S."/>
        </authorList>
    </citation>
    <scope>NUCLEOTIDE SEQUENCE [LARGE SCALE GENOMIC DNA]</scope>
    <source>
        <strain evidence="4 7">Z-7982</strain>
    </source>
</reference>
<dbReference type="EMBL" id="RJJG01000008">
    <property type="protein sequence ID" value="RNI07446.1"/>
    <property type="molecule type" value="Genomic_DNA"/>
</dbReference>
<name>A0A1L3Q238_9EURY</name>
<dbReference type="OrthoDB" id="59563at2157"/>
<comment type="pathway">
    <text evidence="3">Cofactor biosynthesis; coenzyme F420 biosynthesis.</text>
</comment>
<dbReference type="HAMAP" id="MF_01257">
    <property type="entry name" value="CofD"/>
    <property type="match status" value="1"/>
</dbReference>
<evidence type="ECO:0000313" key="5">
    <source>
        <dbReference type="EMBL" id="RNI07446.1"/>
    </source>
</evidence>
<dbReference type="GO" id="GO:0000287">
    <property type="term" value="F:magnesium ion binding"/>
    <property type="evidence" value="ECO:0007669"/>
    <property type="project" value="InterPro"/>
</dbReference>
<accession>A0A1L3Q238</accession>
<comment type="caution">
    <text evidence="3">Lacks conserved residue(s) required for the propagation of feature annotation.</text>
</comment>
<dbReference type="GO" id="GO:0043743">
    <property type="term" value="F:LPPG:FO 2-phospho-L-lactate transferase activity"/>
    <property type="evidence" value="ECO:0007669"/>
    <property type="project" value="UniProtKB-EC"/>
</dbReference>
<dbReference type="Proteomes" id="UP000267921">
    <property type="component" value="Unassembled WGS sequence"/>
</dbReference>
<dbReference type="EMBL" id="CP017921">
    <property type="protein sequence ID" value="APH38927.1"/>
    <property type="molecule type" value="Genomic_DNA"/>
</dbReference>
<dbReference type="NCBIfam" id="TIGR01819">
    <property type="entry name" value="F420_cofD"/>
    <property type="match status" value="1"/>
</dbReference>
<dbReference type="Proteomes" id="UP000186879">
    <property type="component" value="Chromosome"/>
</dbReference>
<evidence type="ECO:0000313" key="8">
    <source>
        <dbReference type="Proteomes" id="UP000198669"/>
    </source>
</evidence>
<comment type="catalytic activity">
    <reaction evidence="3">
        <text>(2S)-lactyl-2-diphospho-5'-guanosine + 7,8-didemethyl-8-hydroxy-5-deazariboflavin = oxidized coenzyme F420-0 + GMP + H(+)</text>
        <dbReference type="Rhea" id="RHEA:63444"/>
        <dbReference type="ChEBI" id="CHEBI:15378"/>
        <dbReference type="ChEBI" id="CHEBI:58115"/>
        <dbReference type="ChEBI" id="CHEBI:59435"/>
        <dbReference type="ChEBI" id="CHEBI:59904"/>
        <dbReference type="ChEBI" id="CHEBI:59907"/>
        <dbReference type="EC" id="2.7.8.28"/>
    </reaction>
</comment>
<dbReference type="InterPro" id="IPR002882">
    <property type="entry name" value="CofD"/>
</dbReference>
<dbReference type="GeneID" id="30583118"/>